<evidence type="ECO:0000313" key="15">
    <source>
        <dbReference type="EMBL" id="MQQ99588.1"/>
    </source>
</evidence>
<dbReference type="UniPathway" id="UPA00139">
    <property type="reaction ID" value="UER00339"/>
</dbReference>
<dbReference type="SUPFAM" id="SSF51182">
    <property type="entry name" value="RmlC-like cupins"/>
    <property type="match status" value="1"/>
</dbReference>
<evidence type="ECO:0000259" key="14">
    <source>
        <dbReference type="Pfam" id="PF20510"/>
    </source>
</evidence>
<dbReference type="InterPro" id="IPR011051">
    <property type="entry name" value="RmlC_Cupin_sf"/>
</dbReference>
<feature type="binding site" evidence="9">
    <location>
        <position position="389"/>
    </location>
    <ligand>
        <name>Fe cation</name>
        <dbReference type="ChEBI" id="CHEBI:24875"/>
    </ligand>
</feature>
<dbReference type="InterPro" id="IPR022950">
    <property type="entry name" value="Homogentis_dOase_bac"/>
</dbReference>
<evidence type="ECO:0000256" key="3">
    <source>
        <dbReference type="ARBA" id="ARBA00022723"/>
    </source>
</evidence>
<keyword evidence="16" id="KW-1185">Reference proteome</keyword>
<evidence type="ECO:0000256" key="6">
    <source>
        <dbReference type="ARBA" id="ARBA00023002"/>
    </source>
</evidence>
<comment type="cofactor">
    <cofactor evidence="1 9 12">
        <name>Fe cation</name>
        <dbReference type="ChEBI" id="CHEBI:24875"/>
    </cofactor>
</comment>
<feature type="domain" description="Homogentisate 1,2-dioxygenase C-terminal" evidence="13">
    <location>
        <begin position="280"/>
        <end position="432"/>
    </location>
</feature>
<comment type="caution">
    <text evidence="9">Lacks conserved residue(s) required for the propagation of feature annotation.</text>
</comment>
<dbReference type="FunFam" id="2.60.120.10:FF:000053">
    <property type="entry name" value="Homogentisate 1,2-dioxygenase"/>
    <property type="match status" value="1"/>
</dbReference>
<evidence type="ECO:0000259" key="13">
    <source>
        <dbReference type="Pfam" id="PF04209"/>
    </source>
</evidence>
<dbReference type="PANTHER" id="PTHR11056">
    <property type="entry name" value="HOMOGENTISATE 1,2-DIOXYGENASE"/>
    <property type="match status" value="1"/>
</dbReference>
<dbReference type="OrthoDB" id="9811253at2"/>
<dbReference type="EC" id="1.13.11.5" evidence="9 10"/>
<dbReference type="EMBL" id="WINI01000001">
    <property type="protein sequence ID" value="MQQ99588.1"/>
    <property type="molecule type" value="Genomic_DNA"/>
</dbReference>
<evidence type="ECO:0000256" key="4">
    <source>
        <dbReference type="ARBA" id="ARBA00022878"/>
    </source>
</evidence>
<dbReference type="Gene3D" id="2.60.120.10">
    <property type="entry name" value="Jelly Rolls"/>
    <property type="match status" value="1"/>
</dbReference>
<name>A0A843YII7_9BURK</name>
<comment type="subunit">
    <text evidence="9">Hexamer; dimer of trimers.</text>
</comment>
<organism evidence="15 16">
    <name type="scientific">Glaciimonas soli</name>
    <dbReference type="NCBI Taxonomy" id="2590999"/>
    <lineage>
        <taxon>Bacteria</taxon>
        <taxon>Pseudomonadati</taxon>
        <taxon>Pseudomonadota</taxon>
        <taxon>Betaproteobacteria</taxon>
        <taxon>Burkholderiales</taxon>
        <taxon>Oxalobacteraceae</taxon>
        <taxon>Glaciimonas</taxon>
    </lineage>
</organism>
<keyword evidence="4 9" id="KW-0828">Tyrosine catabolism</keyword>
<dbReference type="Proteomes" id="UP000451565">
    <property type="component" value="Unassembled WGS sequence"/>
</dbReference>
<evidence type="ECO:0000256" key="5">
    <source>
        <dbReference type="ARBA" id="ARBA00022964"/>
    </source>
</evidence>
<dbReference type="GO" id="GO:0006572">
    <property type="term" value="P:L-tyrosine catabolic process"/>
    <property type="evidence" value="ECO:0007669"/>
    <property type="project" value="UniProtKB-UniRule"/>
</dbReference>
<feature type="binding site" evidence="12">
    <location>
        <position position="371"/>
    </location>
    <ligand>
        <name>Fe cation</name>
        <dbReference type="ChEBI" id="CHEBI:24875"/>
    </ligand>
</feature>
<dbReference type="InterPro" id="IPR014710">
    <property type="entry name" value="RmlC-like_jellyroll"/>
</dbReference>
<dbReference type="Pfam" id="PF04209">
    <property type="entry name" value="HgmA_C"/>
    <property type="match status" value="1"/>
</dbReference>
<sequence>MENISQSVLRYQSGFCNDFASEALPGALPAAQNSPQKVSYGLYAEQLSGTAFTAPRAHNRRTWLYRIRPAAMHHAFESLAQPTLRSAPFHQVAVSPNQLRWDPLSIPTEPTDFVDGLTTMAGNGDAAMQAGIAIHLYVANRSMHDRFFYDADGELLIVPQQGRLLAHTEMGALDVKPGEIIVIPRGVRFRIELPDGEARGYVCENYGAPFQLPELGPIGSNGLANARDFLAPVAAYEEREGDFQLVAKFGGKLWTAAIDHSPLDVVAWHGNYTPYKYDLSRFNTINTVSFDHPDPSIFTVLTSPSDTVGTANVDFVIFPPRWMVAENTFRPPWFHRNVMSEYMGLIHGAYDAKAEGFVPGGGSLHNCMSGHGPDAATFEKASNAALAPHRIDNTLAFMFESRYVIHPTQLAMDTPLLQRNYLACWHGLKKNFNGQP</sequence>
<gene>
    <name evidence="9" type="primary">hmgA</name>
    <name evidence="15" type="ORF">GEV47_02665</name>
</gene>
<dbReference type="RefSeq" id="WP_153233151.1">
    <property type="nucleotide sequence ID" value="NZ_WINI01000001.1"/>
</dbReference>
<feature type="binding site" evidence="12">
    <location>
        <position position="350"/>
    </location>
    <ligand>
        <name>homogentisate</name>
        <dbReference type="ChEBI" id="CHEBI:16169"/>
    </ligand>
</feature>
<dbReference type="InterPro" id="IPR046451">
    <property type="entry name" value="HgmA_C"/>
</dbReference>
<dbReference type="GO" id="GO:0005506">
    <property type="term" value="F:iron ion binding"/>
    <property type="evidence" value="ECO:0007669"/>
    <property type="project" value="UniProtKB-UniRule"/>
</dbReference>
<evidence type="ECO:0000256" key="8">
    <source>
        <dbReference type="ARBA" id="ARBA00023232"/>
    </source>
</evidence>
<dbReference type="AlphaFoldDB" id="A0A843YII7"/>
<dbReference type="HAMAP" id="MF_00334">
    <property type="entry name" value="Homogentis_dioxygen"/>
    <property type="match status" value="1"/>
</dbReference>
<keyword evidence="7 9" id="KW-0408">Iron</keyword>
<dbReference type="NCBIfam" id="TIGR01015">
    <property type="entry name" value="hmgA"/>
    <property type="match status" value="1"/>
</dbReference>
<evidence type="ECO:0000313" key="16">
    <source>
        <dbReference type="Proteomes" id="UP000451565"/>
    </source>
</evidence>
<feature type="binding site" evidence="12">
    <location>
        <position position="341"/>
    </location>
    <ligand>
        <name>Fe cation</name>
        <dbReference type="ChEBI" id="CHEBI:24875"/>
    </ligand>
</feature>
<keyword evidence="8 9" id="KW-0585">Phenylalanine catabolism</keyword>
<keyword evidence="6 9" id="KW-0560">Oxidoreductase</keyword>
<evidence type="ECO:0000256" key="10">
    <source>
        <dbReference type="NCBIfam" id="TIGR01015"/>
    </source>
</evidence>
<keyword evidence="3 9" id="KW-0479">Metal-binding</keyword>
<evidence type="ECO:0000256" key="9">
    <source>
        <dbReference type="HAMAP-Rule" id="MF_00334"/>
    </source>
</evidence>
<evidence type="ECO:0000256" key="2">
    <source>
        <dbReference type="ARBA" id="ARBA00007757"/>
    </source>
</evidence>
<comment type="catalytic activity">
    <reaction evidence="9">
        <text>homogentisate + O2 = 4-maleylacetoacetate + H(+)</text>
        <dbReference type="Rhea" id="RHEA:15449"/>
        <dbReference type="ChEBI" id="CHEBI:15378"/>
        <dbReference type="ChEBI" id="CHEBI:15379"/>
        <dbReference type="ChEBI" id="CHEBI:16169"/>
        <dbReference type="ChEBI" id="CHEBI:17105"/>
        <dbReference type="EC" id="1.13.11.5"/>
    </reaction>
</comment>
<evidence type="ECO:0000256" key="1">
    <source>
        <dbReference type="ARBA" id="ARBA00001962"/>
    </source>
</evidence>
<feature type="binding site" evidence="12">
    <location>
        <position position="335"/>
    </location>
    <ligand>
        <name>Fe cation</name>
        <dbReference type="ChEBI" id="CHEBI:24875"/>
    </ligand>
</feature>
<comment type="caution">
    <text evidence="15">The sequence shown here is derived from an EMBL/GenBank/DDBJ whole genome shotgun (WGS) entry which is preliminary data.</text>
</comment>
<dbReference type="InterPro" id="IPR046452">
    <property type="entry name" value="HgmA_N"/>
</dbReference>
<evidence type="ECO:0000256" key="7">
    <source>
        <dbReference type="ARBA" id="ARBA00023004"/>
    </source>
</evidence>
<keyword evidence="5 9" id="KW-0223">Dioxygenase</keyword>
<comment type="pathway">
    <text evidence="9">Amino-acid degradation; L-phenylalanine degradation; acetoacetate and fumarate from L-phenylalanine: step 4/6.</text>
</comment>
<comment type="function">
    <text evidence="9">Involved in the catabolism of homogentisate (2,5-dihydroxyphenylacetate or 2,5-OH-PhAc), a central intermediate in the degradation of phenylalanine and tyrosine. Catalyzes the oxidative ring cleavage of the aromatic ring of homogentisate to yield maleylacetoacetate.</text>
</comment>
<feature type="domain" description="Homogentisate 1,2-dioxygenase N-terminal" evidence="14">
    <location>
        <begin position="10"/>
        <end position="279"/>
    </location>
</feature>
<protein>
    <recommendedName>
        <fullName evidence="9 10">Homogentisate 1,2-dioxygenase</fullName>
        <shortName evidence="9">HGDO</shortName>
        <ecNumber evidence="9 10">1.13.11.5</ecNumber>
    </recommendedName>
    <alternativeName>
        <fullName evidence="9">Homogentisate oxygenase</fullName>
    </alternativeName>
    <alternativeName>
        <fullName evidence="9">Homogentisic acid oxidase</fullName>
    </alternativeName>
    <alternativeName>
        <fullName evidence="9">Homogentisicase</fullName>
    </alternativeName>
</protein>
<proteinExistence type="inferred from homology"/>
<dbReference type="InterPro" id="IPR005708">
    <property type="entry name" value="Homogentis_dOase"/>
</dbReference>
<reference evidence="15 16" key="1">
    <citation type="submission" date="2019-10" db="EMBL/GenBank/DDBJ databases">
        <title>Glaciimonas soli sp. nov., a psychrophilic bacterium isolated from the forest soil of a high elevation mountain in Taiwan.</title>
        <authorList>
            <person name="Wang L.-T."/>
            <person name="Shieh W.Y."/>
        </authorList>
    </citation>
    <scope>NUCLEOTIDE SEQUENCE [LARGE SCALE GENOMIC DNA]</scope>
    <source>
        <strain evidence="15 16">GS1</strain>
    </source>
</reference>
<dbReference type="GO" id="GO:0005737">
    <property type="term" value="C:cytoplasm"/>
    <property type="evidence" value="ECO:0007669"/>
    <property type="project" value="TreeGrafter"/>
</dbReference>
<comment type="similarity">
    <text evidence="2 9">Belongs to the homogentisate dioxygenase family.</text>
</comment>
<accession>A0A843YII7</accession>
<evidence type="ECO:0000256" key="11">
    <source>
        <dbReference type="PIRSR" id="PIRSR605708-1"/>
    </source>
</evidence>
<dbReference type="CDD" id="cd07000">
    <property type="entry name" value="cupin_HGO_N"/>
    <property type="match status" value="1"/>
</dbReference>
<dbReference type="Pfam" id="PF20510">
    <property type="entry name" value="HgmA_N"/>
    <property type="match status" value="1"/>
</dbReference>
<dbReference type="GO" id="GO:0004411">
    <property type="term" value="F:homogentisate 1,2-dioxygenase activity"/>
    <property type="evidence" value="ECO:0007669"/>
    <property type="project" value="UniProtKB-UniRule"/>
</dbReference>
<feature type="active site" description="Proton acceptor" evidence="9 11">
    <location>
        <position position="292"/>
    </location>
</feature>
<dbReference type="GO" id="GO:0006559">
    <property type="term" value="P:L-phenylalanine catabolic process"/>
    <property type="evidence" value="ECO:0007669"/>
    <property type="project" value="UniProtKB-UniRule"/>
</dbReference>
<evidence type="ECO:0000256" key="12">
    <source>
        <dbReference type="PIRSR" id="PIRSR605708-2"/>
    </source>
</evidence>
<feature type="binding site" evidence="9 12">
    <location>
        <position position="371"/>
    </location>
    <ligand>
        <name>homogentisate</name>
        <dbReference type="ChEBI" id="CHEBI:16169"/>
    </ligand>
</feature>
<dbReference type="PANTHER" id="PTHR11056:SF0">
    <property type="entry name" value="HOMOGENTISATE 1,2-DIOXYGENASE"/>
    <property type="match status" value="1"/>
</dbReference>